<proteinExistence type="inferred from homology"/>
<dbReference type="PANTHER" id="PTHR43493:SF1">
    <property type="entry name" value="DNA TOPOISOMERASE 4 SUBUNIT A"/>
    <property type="match status" value="1"/>
</dbReference>
<keyword evidence="11" id="KW-1185">Reference proteome</keyword>
<feature type="site" description="Interaction with DNA" evidence="7">
    <location>
        <position position="128"/>
    </location>
</feature>
<feature type="active site" description="O-(5'-phospho-DNA)-tyrosine intermediate" evidence="7 8">
    <location>
        <position position="170"/>
    </location>
</feature>
<feature type="site" description="Interaction with DNA" evidence="7">
    <location>
        <position position="90"/>
    </location>
</feature>
<comment type="subcellular location">
    <subcellularLocation>
        <location evidence="7">Cell membrane</location>
        <topology evidence="7">Peripheral membrane protein</topology>
    </subcellularLocation>
</comment>
<dbReference type="GO" id="GO:0003677">
    <property type="term" value="F:DNA binding"/>
    <property type="evidence" value="ECO:0007669"/>
    <property type="project" value="UniProtKB-UniRule"/>
</dbReference>
<comment type="subunit">
    <text evidence="7">Heterotetramer composed of ParC and ParE.</text>
</comment>
<evidence type="ECO:0000313" key="10">
    <source>
        <dbReference type="EMBL" id="SEN72955.1"/>
    </source>
</evidence>
<feature type="site" description="Transition state stabilizer" evidence="7">
    <location>
        <position position="169"/>
    </location>
</feature>
<accession>A0A1H8IXP5</accession>
<dbReference type="HAMAP" id="MF_00936">
    <property type="entry name" value="ParC_type1"/>
    <property type="match status" value="1"/>
</dbReference>
<feature type="site" description="Interaction with DNA" evidence="7">
    <location>
        <position position="126"/>
    </location>
</feature>
<keyword evidence="2 7" id="KW-1003">Cell membrane</keyword>
<name>A0A1H8IXP5_9RHOB</name>
<dbReference type="InterPro" id="IPR013760">
    <property type="entry name" value="Topo_IIA-like_dom_sf"/>
</dbReference>
<dbReference type="PANTHER" id="PTHR43493">
    <property type="entry name" value="DNA GYRASE/TOPOISOMERASE SUBUNIT A"/>
    <property type="match status" value="1"/>
</dbReference>
<comment type="function">
    <text evidence="7">Topoisomerase IV is essential for chromosome segregation. It relaxes supercoiled DNA. Performs the decatenation events required during the replication of a circular DNA molecule.</text>
</comment>
<dbReference type="CDD" id="cd00187">
    <property type="entry name" value="TOP4c"/>
    <property type="match status" value="1"/>
</dbReference>
<dbReference type="GO" id="GO:0006265">
    <property type="term" value="P:DNA topological change"/>
    <property type="evidence" value="ECO:0007669"/>
    <property type="project" value="UniProtKB-UniRule"/>
</dbReference>
<evidence type="ECO:0000256" key="5">
    <source>
        <dbReference type="ARBA" id="ARBA00023136"/>
    </source>
</evidence>
<dbReference type="Pfam" id="PF03989">
    <property type="entry name" value="DNA_gyraseA_C"/>
    <property type="match status" value="1"/>
</dbReference>
<dbReference type="GO" id="GO:0005694">
    <property type="term" value="C:chromosome"/>
    <property type="evidence" value="ECO:0007669"/>
    <property type="project" value="InterPro"/>
</dbReference>
<dbReference type="STRING" id="1077947.SAMN05216227_102225"/>
<organism evidence="10 11">
    <name type="scientific">Pseudorhodobacter antarcticus</name>
    <dbReference type="NCBI Taxonomy" id="1077947"/>
    <lineage>
        <taxon>Bacteria</taxon>
        <taxon>Pseudomonadati</taxon>
        <taxon>Pseudomonadota</taxon>
        <taxon>Alphaproteobacteria</taxon>
        <taxon>Rhodobacterales</taxon>
        <taxon>Paracoccaceae</taxon>
        <taxon>Pseudorhodobacter</taxon>
    </lineage>
</organism>
<dbReference type="InterPro" id="IPR013758">
    <property type="entry name" value="Topo_IIA_A/C_ab"/>
</dbReference>
<evidence type="ECO:0000256" key="8">
    <source>
        <dbReference type="PROSITE-ProRule" id="PRU01384"/>
    </source>
</evidence>
<dbReference type="GO" id="GO:0009330">
    <property type="term" value="C:DNA topoisomerase type II (double strand cut, ATP-hydrolyzing) complex"/>
    <property type="evidence" value="ECO:0007669"/>
    <property type="project" value="TreeGrafter"/>
</dbReference>
<evidence type="ECO:0000256" key="6">
    <source>
        <dbReference type="ARBA" id="ARBA00023235"/>
    </source>
</evidence>
<dbReference type="InterPro" id="IPR035516">
    <property type="entry name" value="Gyrase/topoIV_suA_C"/>
</dbReference>
<dbReference type="GO" id="GO:0005737">
    <property type="term" value="C:cytoplasm"/>
    <property type="evidence" value="ECO:0007669"/>
    <property type="project" value="TreeGrafter"/>
</dbReference>
<dbReference type="NCBIfam" id="NF004044">
    <property type="entry name" value="PRK05561.1"/>
    <property type="match status" value="1"/>
</dbReference>
<dbReference type="EC" id="5.6.2.2" evidence="7"/>
<dbReference type="Gene3D" id="2.120.10.90">
    <property type="entry name" value="DNA gyrase/topoisomerase IV, subunit A, C-terminal"/>
    <property type="match status" value="1"/>
</dbReference>
<keyword evidence="5 7" id="KW-0472">Membrane</keyword>
<dbReference type="GO" id="GO:0019897">
    <property type="term" value="C:extrinsic component of plasma membrane"/>
    <property type="evidence" value="ECO:0007669"/>
    <property type="project" value="UniProtKB-UniRule"/>
</dbReference>
<keyword evidence="4 7" id="KW-0238">DNA-binding</keyword>
<dbReference type="SUPFAM" id="SSF56719">
    <property type="entry name" value="Type II DNA topoisomerase"/>
    <property type="match status" value="1"/>
</dbReference>
<dbReference type="InterPro" id="IPR013757">
    <property type="entry name" value="Topo_IIA_A_a_sf"/>
</dbReference>
<dbReference type="GO" id="GO:0005524">
    <property type="term" value="F:ATP binding"/>
    <property type="evidence" value="ECO:0007669"/>
    <property type="project" value="InterPro"/>
</dbReference>
<evidence type="ECO:0000313" key="11">
    <source>
        <dbReference type="Proteomes" id="UP000183002"/>
    </source>
</evidence>
<dbReference type="GO" id="GO:0007059">
    <property type="term" value="P:chromosome segregation"/>
    <property type="evidence" value="ECO:0007669"/>
    <property type="project" value="UniProtKB-UniRule"/>
</dbReference>
<dbReference type="SUPFAM" id="SSF101904">
    <property type="entry name" value="GyrA/ParC C-terminal domain-like"/>
    <property type="match status" value="1"/>
</dbReference>
<dbReference type="Gene3D" id="1.10.268.10">
    <property type="entry name" value="Topoisomerase, domain 3"/>
    <property type="match status" value="1"/>
</dbReference>
<evidence type="ECO:0000256" key="1">
    <source>
        <dbReference type="ARBA" id="ARBA00000185"/>
    </source>
</evidence>
<evidence type="ECO:0000256" key="2">
    <source>
        <dbReference type="ARBA" id="ARBA00022475"/>
    </source>
</evidence>
<reference evidence="10 11" key="1">
    <citation type="submission" date="2016-10" db="EMBL/GenBank/DDBJ databases">
        <authorList>
            <person name="de Groot N.N."/>
        </authorList>
    </citation>
    <scope>NUCLEOTIDE SEQUENCE [LARGE SCALE GENOMIC DNA]</scope>
    <source>
        <strain evidence="10 11">CGMCC 1.10836</strain>
    </source>
</reference>
<dbReference type="Pfam" id="PF00521">
    <property type="entry name" value="DNA_topoisoIV"/>
    <property type="match status" value="1"/>
</dbReference>
<dbReference type="EMBL" id="FOCO01000022">
    <property type="protein sequence ID" value="SEN72955.1"/>
    <property type="molecule type" value="Genomic_DNA"/>
</dbReference>
<evidence type="ECO:0000256" key="4">
    <source>
        <dbReference type="ARBA" id="ARBA00023125"/>
    </source>
</evidence>
<dbReference type="Gene3D" id="3.30.1360.40">
    <property type="match status" value="1"/>
</dbReference>
<comment type="catalytic activity">
    <reaction evidence="1 7 8">
        <text>ATP-dependent breakage, passage and rejoining of double-stranded DNA.</text>
        <dbReference type="EC" id="5.6.2.2"/>
    </reaction>
</comment>
<feature type="domain" description="Topo IIA-type catalytic" evidence="9">
    <location>
        <begin position="82"/>
        <end position="569"/>
    </location>
</feature>
<dbReference type="InterPro" id="IPR005742">
    <property type="entry name" value="TopoIV_A_Gneg"/>
</dbReference>
<sequence length="809" mass="90328">MSPFRVGKNQIISLRHGKIDNILWGRVGIWLDRAPLPHYTTHMTKTPDDPVNPPMMVSEPLRRAIGDRYLTYALSTIMHRALPDARDGLKPVHRRILYAMRELKLSPTGGFRKSAKISGDVMGNYHPHGDMAIYDAMARLAQDFAVRYPLVEGQGNFGNIDGDNPAASRYTEARLTAIAEKLMEGLNENAVDYRPNYDGTLEEPVVMPAAFPHLLANGSSGIAVGMATNIPPHNLHELIDACIAMIKDPDIADDALVTHVPGPDFPTGGVIVEPRANISDAYRTGRGAFRLRARWSVEDLGRGQWQIVVTEIPYQVQKSKLIEKLAELIHIKKIPIFGDVRDESAEDVRLIIEPKVRTVDPDMLMGMLFKNSDLEVRFSLNMNTLIDGRIPKVCSLKEVLRAFLSHKRDVMLRRSQHRMDKIDHRLEVLEGFITAFLNLDRVIDIIRYDTEPKPALMRENWSLKHPRAMTDRDYLTPKQGDGELTEVQTEAILNMRLRSLRKLEEMELIAERDALMLERAGLDDLLADPKLQWKRITSDLRDVQKTFGNSWEKGTRRTTFAEAGEVEDVPFDAMIEREPITVICSKMGWIRAMKGHAAAGTEAKFKDGDEGRFQFHAETTDRIILVGSNGRFYTLLGANLPGGRGMGEPVRLMVDLPNDADITDLIIHKPGIKLLVASTDGDGFICPSDETVAMTRAGKQVLTLRGGAKTAVCKPIVGDHIAVVGENRKVLVFPLDELPEMAKGKGVRLQKYKDGGLSDATTFALEGGLSWKDPAGRTRTEPALDEWLAKRATAGRMAPRGFPRDNKFS</sequence>
<dbReference type="Proteomes" id="UP000183002">
    <property type="component" value="Unassembled WGS sequence"/>
</dbReference>
<dbReference type="InterPro" id="IPR050220">
    <property type="entry name" value="Type_II_DNA_Topoisomerases"/>
</dbReference>
<dbReference type="InterPro" id="IPR006691">
    <property type="entry name" value="GyrA/parC_rep"/>
</dbReference>
<protein>
    <recommendedName>
        <fullName evidence="7">DNA topoisomerase 4 subunit A</fullName>
        <ecNumber evidence="7">5.6.2.2</ecNumber>
    </recommendedName>
    <alternativeName>
        <fullName evidence="7">Topoisomerase IV subunit A</fullName>
    </alternativeName>
</protein>
<dbReference type="Gene3D" id="3.90.199.10">
    <property type="entry name" value="Topoisomerase II, domain 5"/>
    <property type="match status" value="1"/>
</dbReference>
<dbReference type="SMART" id="SM00434">
    <property type="entry name" value="TOP4c"/>
    <property type="match status" value="1"/>
</dbReference>
<evidence type="ECO:0000259" key="9">
    <source>
        <dbReference type="PROSITE" id="PS52040"/>
    </source>
</evidence>
<evidence type="ECO:0000256" key="7">
    <source>
        <dbReference type="HAMAP-Rule" id="MF_00936"/>
    </source>
</evidence>
<gene>
    <name evidence="7" type="primary">parC</name>
    <name evidence="10" type="ORF">SAMN05216227_102225</name>
</gene>
<dbReference type="InterPro" id="IPR002205">
    <property type="entry name" value="Topo_IIA_dom_A"/>
</dbReference>
<evidence type="ECO:0000256" key="3">
    <source>
        <dbReference type="ARBA" id="ARBA00023029"/>
    </source>
</evidence>
<comment type="similarity">
    <text evidence="7">Belongs to the type II topoisomerase GyrA/ParC subunit family. ParC type 1 subfamily.</text>
</comment>
<keyword evidence="3 7" id="KW-0799">Topoisomerase</keyword>
<dbReference type="PROSITE" id="PS52040">
    <property type="entry name" value="TOPO_IIA"/>
    <property type="match status" value="1"/>
</dbReference>
<keyword evidence="6 7" id="KW-0413">Isomerase</keyword>
<dbReference type="GO" id="GO:0003918">
    <property type="term" value="F:DNA topoisomerase type II (double strand cut, ATP-hydrolyzing) activity"/>
    <property type="evidence" value="ECO:0007669"/>
    <property type="project" value="UniProtKB-UniRule"/>
</dbReference>
<dbReference type="AlphaFoldDB" id="A0A1H8IXP5"/>